<dbReference type="AlphaFoldDB" id="A0A2T6AI02"/>
<sequence>MEFNLAEKLAIVKAIDKVILADQKVAKGEMEYLGQLMKILDFDSEFVEEARKFHMKQANAILEDLSEPKKHSLGIMLHEMAYADGYLGKEEVKVLFSMFETAGIKIEEPGNHLSVFDISDVYFKSSRHIQHHKEKKLSEENKEKRAIKIEPHIEGKKGFTITTFRLDGFLPFWGNKVELTPKHMDIIELNNSRSILKGFAAPSADTSDPAEVHSNYGLSIYHPDNEIEKIVLHKHHENIDIEYLK</sequence>
<name>A0A2T6AI02_9FLAO</name>
<keyword evidence="2" id="KW-1185">Reference proteome</keyword>
<accession>A0A2T6AI02</accession>
<dbReference type="InterPro" id="IPR029024">
    <property type="entry name" value="TerB-like"/>
</dbReference>
<dbReference type="RefSeq" id="WP_211307606.1">
    <property type="nucleotide sequence ID" value="NZ_QBKQ01000002.1"/>
</dbReference>
<organism evidence="1 2">
    <name type="scientific">Christiangramia gaetbulicola</name>
    <dbReference type="NCBI Taxonomy" id="703340"/>
    <lineage>
        <taxon>Bacteria</taxon>
        <taxon>Pseudomonadati</taxon>
        <taxon>Bacteroidota</taxon>
        <taxon>Flavobacteriia</taxon>
        <taxon>Flavobacteriales</taxon>
        <taxon>Flavobacteriaceae</taxon>
        <taxon>Christiangramia</taxon>
    </lineage>
</organism>
<dbReference type="SUPFAM" id="SSF158682">
    <property type="entry name" value="TerB-like"/>
    <property type="match status" value="1"/>
</dbReference>
<dbReference type="Proteomes" id="UP000244174">
    <property type="component" value="Unassembled WGS sequence"/>
</dbReference>
<gene>
    <name evidence="1" type="ORF">C8P64_1949</name>
</gene>
<dbReference type="Gene3D" id="1.10.3680.10">
    <property type="entry name" value="TerB-like"/>
    <property type="match status" value="1"/>
</dbReference>
<reference evidence="1 2" key="1">
    <citation type="submission" date="2018-04" db="EMBL/GenBank/DDBJ databases">
        <title>Genomic Encyclopedia of Archaeal and Bacterial Type Strains, Phase II (KMG-II): from individual species to whole genera.</title>
        <authorList>
            <person name="Goeker M."/>
        </authorList>
    </citation>
    <scope>NUCLEOTIDE SEQUENCE [LARGE SCALE GENOMIC DNA]</scope>
    <source>
        <strain evidence="1 2">DSM 23082</strain>
    </source>
</reference>
<dbReference type="EMBL" id="QBKQ01000002">
    <property type="protein sequence ID" value="PTX43422.1"/>
    <property type="molecule type" value="Genomic_DNA"/>
</dbReference>
<protein>
    <submittedName>
        <fullName evidence="1">Putative tellurite resistance protein B-like protein</fullName>
    </submittedName>
</protein>
<evidence type="ECO:0000313" key="1">
    <source>
        <dbReference type="EMBL" id="PTX43422.1"/>
    </source>
</evidence>
<proteinExistence type="predicted"/>
<comment type="caution">
    <text evidence="1">The sequence shown here is derived from an EMBL/GenBank/DDBJ whole genome shotgun (WGS) entry which is preliminary data.</text>
</comment>
<evidence type="ECO:0000313" key="2">
    <source>
        <dbReference type="Proteomes" id="UP000244174"/>
    </source>
</evidence>
<dbReference type="CDD" id="cd07177">
    <property type="entry name" value="terB_like"/>
    <property type="match status" value="1"/>
</dbReference>